<evidence type="ECO:0000256" key="2">
    <source>
        <dbReference type="SAM" id="MobiDB-lite"/>
    </source>
</evidence>
<evidence type="ECO:0000313" key="4">
    <source>
        <dbReference type="EMBL" id="OGI43691.1"/>
    </source>
</evidence>
<feature type="domain" description="AMP-dependent synthetase/ligase" evidence="3">
    <location>
        <begin position="41"/>
        <end position="287"/>
    </location>
</feature>
<dbReference type="InterPro" id="IPR050237">
    <property type="entry name" value="ATP-dep_AMP-bd_enzyme"/>
</dbReference>
<dbReference type="InterPro" id="IPR045851">
    <property type="entry name" value="AMP-bd_C_sf"/>
</dbReference>
<sequence>MSRSPLLAHRRPADVLAVRHGTELTVERFLLDAAALAARLPERAQVLNDCADRYLFLVGFAAAMLRRQVSLLPGNRAAHVWEQLKEDYPDVYCLTDQDDAPRVMELFRCVGADAPVGAGPAPEIPSFPDTQVAAIAFTSGSSGRPKPFRKFWGAVAREARAGGKALGLGPDGGGCIVATVPPQHMYGFVASVMLPLQHRYAFSAERPFFPEDIRLVLERCQRPAVLVTTPVQLRACVQERTRLPRLDFILSSAAPLPRAVADQAEALFHTRVLEYYGSTETGAIAARRQAEADVWRCFDGVRVRAAPSGFRVDADYFPEPVVLSDVVEIKSPTEFLLLGRDSDMIKIGGKRSSLVYLNQQLSEIEGVLDGAFFLAEAQEAREPRLAAFVVAPGRTRAEILDALRRRVDEVFLPRHLHLVAALPRSTTGKLPRENLLRLLRAETEKNGASAERQSNGETTDEHG</sequence>
<gene>
    <name evidence="4" type="ORF">A2V92_04600</name>
</gene>
<evidence type="ECO:0000256" key="1">
    <source>
        <dbReference type="ARBA" id="ARBA00022598"/>
    </source>
</evidence>
<dbReference type="Pfam" id="PF00501">
    <property type="entry name" value="AMP-binding"/>
    <property type="match status" value="1"/>
</dbReference>
<name>A0A1F6TEW3_9PROT</name>
<dbReference type="PANTHER" id="PTHR43767">
    <property type="entry name" value="LONG-CHAIN-FATTY-ACID--COA LIGASE"/>
    <property type="match status" value="1"/>
</dbReference>
<dbReference type="GO" id="GO:0016874">
    <property type="term" value="F:ligase activity"/>
    <property type="evidence" value="ECO:0007669"/>
    <property type="project" value="UniProtKB-KW"/>
</dbReference>
<dbReference type="Gene3D" id="3.40.50.12780">
    <property type="entry name" value="N-terminal domain of ligase-like"/>
    <property type="match status" value="1"/>
</dbReference>
<reference evidence="4 5" key="1">
    <citation type="journal article" date="2016" name="Nat. Commun.">
        <title>Thousands of microbial genomes shed light on interconnected biogeochemical processes in an aquifer system.</title>
        <authorList>
            <person name="Anantharaman K."/>
            <person name="Brown C.T."/>
            <person name="Hug L.A."/>
            <person name="Sharon I."/>
            <person name="Castelle C.J."/>
            <person name="Probst A.J."/>
            <person name="Thomas B.C."/>
            <person name="Singh A."/>
            <person name="Wilkins M.J."/>
            <person name="Karaoz U."/>
            <person name="Brodie E.L."/>
            <person name="Williams K.H."/>
            <person name="Hubbard S.S."/>
            <person name="Banfield J.F."/>
        </authorList>
    </citation>
    <scope>NUCLEOTIDE SEQUENCE [LARGE SCALE GENOMIC DNA]</scope>
</reference>
<evidence type="ECO:0000313" key="5">
    <source>
        <dbReference type="Proteomes" id="UP000179344"/>
    </source>
</evidence>
<dbReference type="EMBL" id="MFST01000103">
    <property type="protein sequence ID" value="OGI43691.1"/>
    <property type="molecule type" value="Genomic_DNA"/>
</dbReference>
<organism evidence="4 5">
    <name type="scientific">Candidatus Muproteobacteria bacterium RBG_16_65_31</name>
    <dbReference type="NCBI Taxonomy" id="1817759"/>
    <lineage>
        <taxon>Bacteria</taxon>
        <taxon>Pseudomonadati</taxon>
        <taxon>Pseudomonadota</taxon>
        <taxon>Candidatus Muproteobacteria</taxon>
    </lineage>
</organism>
<accession>A0A1F6TEW3</accession>
<dbReference type="InterPro" id="IPR020845">
    <property type="entry name" value="AMP-binding_CS"/>
</dbReference>
<dbReference type="PANTHER" id="PTHR43767:SF8">
    <property type="entry name" value="LONG-CHAIN-FATTY-ACID--COA LIGASE"/>
    <property type="match status" value="1"/>
</dbReference>
<dbReference type="InterPro" id="IPR000873">
    <property type="entry name" value="AMP-dep_synth/lig_dom"/>
</dbReference>
<dbReference type="PROSITE" id="PS00455">
    <property type="entry name" value="AMP_BINDING"/>
    <property type="match status" value="1"/>
</dbReference>
<dbReference type="Gene3D" id="3.30.300.30">
    <property type="match status" value="1"/>
</dbReference>
<feature type="region of interest" description="Disordered" evidence="2">
    <location>
        <begin position="442"/>
        <end position="463"/>
    </location>
</feature>
<protein>
    <recommendedName>
        <fullName evidence="3">AMP-dependent synthetase/ligase domain-containing protein</fullName>
    </recommendedName>
</protein>
<dbReference type="InterPro" id="IPR042099">
    <property type="entry name" value="ANL_N_sf"/>
</dbReference>
<dbReference type="Proteomes" id="UP000179344">
    <property type="component" value="Unassembled WGS sequence"/>
</dbReference>
<keyword evidence="1" id="KW-0436">Ligase</keyword>
<evidence type="ECO:0000259" key="3">
    <source>
        <dbReference type="Pfam" id="PF00501"/>
    </source>
</evidence>
<dbReference type="AlphaFoldDB" id="A0A1F6TEW3"/>
<dbReference type="SUPFAM" id="SSF56801">
    <property type="entry name" value="Acetyl-CoA synthetase-like"/>
    <property type="match status" value="1"/>
</dbReference>
<proteinExistence type="predicted"/>
<comment type="caution">
    <text evidence="4">The sequence shown here is derived from an EMBL/GenBank/DDBJ whole genome shotgun (WGS) entry which is preliminary data.</text>
</comment>